<dbReference type="GO" id="GO:0008887">
    <property type="term" value="F:glycerate kinase activity"/>
    <property type="evidence" value="ECO:0007669"/>
    <property type="project" value="InterPro"/>
</dbReference>
<accession>A0A553V4V3</accession>
<dbReference type="InterPro" id="IPR039760">
    <property type="entry name" value="MOFRL_protein"/>
</dbReference>
<dbReference type="Pfam" id="PF13660">
    <property type="entry name" value="DUF4147"/>
    <property type="match status" value="1"/>
</dbReference>
<reference evidence="3 4" key="1">
    <citation type="submission" date="2019-07" db="EMBL/GenBank/DDBJ databases">
        <title>Deinococcus detaillus sp. nov., isolated from humus soil in Antarctica.</title>
        <authorList>
            <person name="Zhang K."/>
        </authorList>
    </citation>
    <scope>NUCLEOTIDE SEQUENCE [LARGE SCALE GENOMIC DNA]</scope>
    <source>
        <strain evidence="3 4">H1</strain>
    </source>
</reference>
<keyword evidence="4" id="KW-1185">Reference proteome</keyword>
<name>A0A553V4V3_9DEIO</name>
<dbReference type="Pfam" id="PF05161">
    <property type="entry name" value="MOFRL"/>
    <property type="match status" value="1"/>
</dbReference>
<evidence type="ECO:0000313" key="3">
    <source>
        <dbReference type="EMBL" id="TSA87513.1"/>
    </source>
</evidence>
<dbReference type="PANTHER" id="PTHR12227">
    <property type="entry name" value="GLYCERATE KINASE"/>
    <property type="match status" value="1"/>
</dbReference>
<dbReference type="InterPro" id="IPR007835">
    <property type="entry name" value="MOFRL"/>
</dbReference>
<dbReference type="PANTHER" id="PTHR12227:SF0">
    <property type="entry name" value="GLYCERATE KINASE"/>
    <property type="match status" value="1"/>
</dbReference>
<dbReference type="GO" id="GO:0005737">
    <property type="term" value="C:cytoplasm"/>
    <property type="evidence" value="ECO:0007669"/>
    <property type="project" value="TreeGrafter"/>
</dbReference>
<dbReference type="SUPFAM" id="SSF82544">
    <property type="entry name" value="GckA/TtuD-like"/>
    <property type="match status" value="1"/>
</dbReference>
<dbReference type="Gene3D" id="3.40.50.10180">
    <property type="entry name" value="Glycerate kinase, MOFRL-like N-terminal domain"/>
    <property type="match status" value="1"/>
</dbReference>
<evidence type="ECO:0000259" key="2">
    <source>
        <dbReference type="Pfam" id="PF13660"/>
    </source>
</evidence>
<keyword evidence="3" id="KW-0418">Kinase</keyword>
<dbReference type="OrthoDB" id="9766552at2"/>
<feature type="domain" description="MOFRL" evidence="1">
    <location>
        <begin position="313"/>
        <end position="421"/>
    </location>
</feature>
<keyword evidence="3" id="KW-0808">Transferase</keyword>
<dbReference type="RefSeq" id="WP_143719471.1">
    <property type="nucleotide sequence ID" value="NZ_VKDB01000002.1"/>
</dbReference>
<feature type="domain" description="MOFRL-associated" evidence="2">
    <location>
        <begin position="10"/>
        <end position="233"/>
    </location>
</feature>
<dbReference type="Gene3D" id="3.40.1480.10">
    <property type="entry name" value="MOFRL domain"/>
    <property type="match status" value="1"/>
</dbReference>
<comment type="caution">
    <text evidence="3">The sequence shown here is derived from an EMBL/GenBank/DDBJ whole genome shotgun (WGS) entry which is preliminary data.</text>
</comment>
<evidence type="ECO:0000259" key="1">
    <source>
        <dbReference type="Pfam" id="PF05161"/>
    </source>
</evidence>
<dbReference type="InterPro" id="IPR025286">
    <property type="entry name" value="MOFRL_assoc_dom"/>
</dbReference>
<dbReference type="InterPro" id="IPR037035">
    <property type="entry name" value="GK-like_C_sf"/>
</dbReference>
<sequence length="428" mass="44324">MPPNPRALLTATYHAALEATGAGRLVRAHLPAQPPALIIAFGKASLPMLDAALSVHPHALFLVVPPDGLEVSPAVQAAADRGQGQIIFARHPVPDERSVKGAEQALERIGKLNEGDELLVLVSGGGSALFSAPWGITLSEKQQLTRDLLASGADIHELNAVRKHVSRIKGGRLAQAALERGAHLTALLLSDVIGDDPSAIASGPTVPDPSSFADALTVLDRYGVQHEAARAHLQRGVSGELDDTPKTLDNVHTQVIGSNRLLLDAAASYLESQGVRAVILGDTFGGEAKEMAAAHAAIVRSVQEFSTPVSAPVALISGGEATVTLRGKGMGGRNHEFALALLLHLGQLSGQRGVWALSAGSDGVDGSSPAAGAFLTPDSSARAQQLNLNGREALTDNDSGTFFAALGDTLQTGPSGHNLNDLRIILVE</sequence>
<gene>
    <name evidence="3" type="ORF">FNU79_03260</name>
</gene>
<protein>
    <submittedName>
        <fullName evidence="3">Glycerate kinase</fullName>
    </submittedName>
</protein>
<dbReference type="AlphaFoldDB" id="A0A553V4V3"/>
<dbReference type="InterPro" id="IPR038614">
    <property type="entry name" value="GK_N_sf"/>
</dbReference>
<evidence type="ECO:0000313" key="4">
    <source>
        <dbReference type="Proteomes" id="UP000316092"/>
    </source>
</evidence>
<dbReference type="EMBL" id="VKDB01000002">
    <property type="protein sequence ID" value="TSA87513.1"/>
    <property type="molecule type" value="Genomic_DNA"/>
</dbReference>
<dbReference type="Proteomes" id="UP000316092">
    <property type="component" value="Unassembled WGS sequence"/>
</dbReference>
<organism evidence="3 4">
    <name type="scientific">Deinococcus detaillensis</name>
    <dbReference type="NCBI Taxonomy" id="2592048"/>
    <lineage>
        <taxon>Bacteria</taxon>
        <taxon>Thermotogati</taxon>
        <taxon>Deinococcota</taxon>
        <taxon>Deinococci</taxon>
        <taxon>Deinococcales</taxon>
        <taxon>Deinococcaceae</taxon>
        <taxon>Deinococcus</taxon>
    </lineage>
</organism>
<proteinExistence type="predicted"/>